<dbReference type="Pfam" id="PF13041">
    <property type="entry name" value="PPR_2"/>
    <property type="match status" value="3"/>
</dbReference>
<dbReference type="GO" id="GO:0003723">
    <property type="term" value="F:RNA binding"/>
    <property type="evidence" value="ECO:0007669"/>
    <property type="project" value="InterPro"/>
</dbReference>
<dbReference type="FunFam" id="1.25.40.10:FF:000361">
    <property type="entry name" value="Pentatricopeptide repeat-containing protein chloroplastic"/>
    <property type="match status" value="1"/>
</dbReference>
<comment type="caution">
    <text evidence="3">The sequence shown here is derived from an EMBL/GenBank/DDBJ whole genome shotgun (WGS) entry which is preliminary data.</text>
</comment>
<evidence type="ECO:0000256" key="2">
    <source>
        <dbReference type="PROSITE-ProRule" id="PRU00708"/>
    </source>
</evidence>
<gene>
    <name evidence="3" type="ORF">RchiOBHm_Chr7g0203501</name>
</gene>
<dbReference type="AlphaFoldDB" id="A0A2P6P8G8"/>
<keyword evidence="1" id="KW-0677">Repeat</keyword>
<dbReference type="OrthoDB" id="1662615at2759"/>
<feature type="repeat" description="PPR" evidence="2">
    <location>
        <begin position="145"/>
        <end position="179"/>
    </location>
</feature>
<dbReference type="PANTHER" id="PTHR47926">
    <property type="entry name" value="PENTATRICOPEPTIDE REPEAT-CONTAINING PROTEIN"/>
    <property type="match status" value="1"/>
</dbReference>
<dbReference type="GO" id="GO:0009451">
    <property type="term" value="P:RNA modification"/>
    <property type="evidence" value="ECO:0007669"/>
    <property type="project" value="InterPro"/>
</dbReference>
<keyword evidence="4" id="KW-1185">Reference proteome</keyword>
<feature type="repeat" description="PPR" evidence="2">
    <location>
        <begin position="277"/>
        <end position="307"/>
    </location>
</feature>
<sequence length="601" mass="67231">MQRFLFKRIQKPLQNLALCANYITTTIPTHNNTNATTIPHVETSDSWASIIFDLAQCGTRTGHALFEASHMLISGTKPNGYLFVQMVRASANLGWDFFSLQLHSYILRSGFCSNVFVSTALINFYIGIGSLSDAHQVFVEIPQPSVVSWNSLISGYVHSGQFCKALSLFLQLERSEVSVDSYSLTAALGACGQLSFLLLGKTVHSKTVKLGLENSTVVLNCLIDMYGKCGSLQEAILVFNNMIEKDTISWNSVIAASARNGSLQQAFSFLQQMHNPDIISYNELINGFSRFGDVEDAIKLLFSMPNPNSSSWNSIITGYVNRSRAREALDFFCKMHLENVEMDQFTFSSILSGVAGISALTWGMLIHCCTIKFGLATSIVVGSSLIDMYSKCGKISDAETIFHLLPEKNLVTWNSMISGFSWNGNPSKMMLLFEQMKMERDVKPDEITFLNVISACLHNQIPFENALQYFESMIKEYGIEPTLEHCCSMIRLMGQRGEVWRAENMIFQLGFGTCGSVWRALLGACGKCRDLKVAKNAAAKVIQLEGEDEFVYVTMSNLYAHYAKWEDVRVARKLMKEKGMRKEAGYSWIERENVISNSELQ</sequence>
<dbReference type="Pfam" id="PF01535">
    <property type="entry name" value="PPR"/>
    <property type="match status" value="1"/>
</dbReference>
<dbReference type="Gramene" id="PRQ18215">
    <property type="protein sequence ID" value="PRQ18215"/>
    <property type="gene ID" value="RchiOBHm_Chr7g0203501"/>
</dbReference>
<feature type="repeat" description="PPR" evidence="2">
    <location>
        <begin position="409"/>
        <end position="444"/>
    </location>
</feature>
<dbReference type="STRING" id="74649.A0A2P6P8G8"/>
<accession>A0A2P6P8G8</accession>
<name>A0A2P6P8G8_ROSCH</name>
<dbReference type="FunFam" id="1.25.40.10:FF:000090">
    <property type="entry name" value="Pentatricopeptide repeat-containing protein, chloroplastic"/>
    <property type="match status" value="1"/>
</dbReference>
<dbReference type="InterPro" id="IPR002885">
    <property type="entry name" value="PPR_rpt"/>
</dbReference>
<evidence type="ECO:0000313" key="3">
    <source>
        <dbReference type="EMBL" id="PRQ18215.1"/>
    </source>
</evidence>
<protein>
    <submittedName>
        <fullName evidence="3">Putative tetratricopeptide-like helical domain-containing protein</fullName>
    </submittedName>
</protein>
<feature type="repeat" description="PPR" evidence="2">
    <location>
        <begin position="215"/>
        <end position="249"/>
    </location>
</feature>
<dbReference type="FunFam" id="1.25.40.10:FF:000606">
    <property type="entry name" value="Putative pentatricopeptide repeat-containing protein"/>
    <property type="match status" value="1"/>
</dbReference>
<dbReference type="NCBIfam" id="TIGR00756">
    <property type="entry name" value="PPR"/>
    <property type="match status" value="5"/>
</dbReference>
<dbReference type="Pfam" id="PF20431">
    <property type="entry name" value="E_motif"/>
    <property type="match status" value="1"/>
</dbReference>
<dbReference type="EMBL" id="PDCK01000045">
    <property type="protein sequence ID" value="PRQ18215.1"/>
    <property type="molecule type" value="Genomic_DNA"/>
</dbReference>
<evidence type="ECO:0000256" key="1">
    <source>
        <dbReference type="ARBA" id="ARBA00022737"/>
    </source>
</evidence>
<dbReference type="InterPro" id="IPR046848">
    <property type="entry name" value="E_motif"/>
</dbReference>
<dbReference type="OMA" id="PSVEHCC"/>
<dbReference type="PROSITE" id="PS51375">
    <property type="entry name" value="PPR"/>
    <property type="match status" value="5"/>
</dbReference>
<organism evidence="3 4">
    <name type="scientific">Rosa chinensis</name>
    <name type="common">China rose</name>
    <dbReference type="NCBI Taxonomy" id="74649"/>
    <lineage>
        <taxon>Eukaryota</taxon>
        <taxon>Viridiplantae</taxon>
        <taxon>Streptophyta</taxon>
        <taxon>Embryophyta</taxon>
        <taxon>Tracheophyta</taxon>
        <taxon>Spermatophyta</taxon>
        <taxon>Magnoliopsida</taxon>
        <taxon>eudicotyledons</taxon>
        <taxon>Gunneridae</taxon>
        <taxon>Pentapetalae</taxon>
        <taxon>rosids</taxon>
        <taxon>fabids</taxon>
        <taxon>Rosales</taxon>
        <taxon>Rosaceae</taxon>
        <taxon>Rosoideae</taxon>
        <taxon>Rosoideae incertae sedis</taxon>
        <taxon>Rosa</taxon>
    </lineage>
</organism>
<reference evidence="3 4" key="1">
    <citation type="journal article" date="2018" name="Nat. Genet.">
        <title>The Rosa genome provides new insights in the design of modern roses.</title>
        <authorList>
            <person name="Bendahmane M."/>
        </authorList>
    </citation>
    <scope>NUCLEOTIDE SEQUENCE [LARGE SCALE GENOMIC DNA]</scope>
    <source>
        <strain evidence="4">cv. Old Blush</strain>
    </source>
</reference>
<dbReference type="InterPro" id="IPR011990">
    <property type="entry name" value="TPR-like_helical_dom_sf"/>
</dbReference>
<dbReference type="InterPro" id="IPR046960">
    <property type="entry name" value="PPR_At4g14850-like_plant"/>
</dbReference>
<feature type="repeat" description="PPR" evidence="2">
    <location>
        <begin position="308"/>
        <end position="342"/>
    </location>
</feature>
<dbReference type="Proteomes" id="UP000238479">
    <property type="component" value="Chromosome 7"/>
</dbReference>
<dbReference type="Pfam" id="PF12854">
    <property type="entry name" value="PPR_1"/>
    <property type="match status" value="1"/>
</dbReference>
<proteinExistence type="predicted"/>
<evidence type="ECO:0000313" key="4">
    <source>
        <dbReference type="Proteomes" id="UP000238479"/>
    </source>
</evidence>
<dbReference type="Gene3D" id="1.25.40.10">
    <property type="entry name" value="Tetratricopeptide repeat domain"/>
    <property type="match status" value="5"/>
</dbReference>
<dbReference type="FunFam" id="1.25.40.10:FF:001486">
    <property type="entry name" value="Pentatricopeptide repeat-containing protein mitochondrial"/>
    <property type="match status" value="1"/>
</dbReference>